<evidence type="ECO:0000313" key="1">
    <source>
        <dbReference type="EMBL" id="KAL0486549.1"/>
    </source>
</evidence>
<evidence type="ECO:0000313" key="2">
    <source>
        <dbReference type="Proteomes" id="UP001431209"/>
    </source>
</evidence>
<sequence length="115" mass="12997">MSADDSLQKLVHDAVLWLLNSTESKLIIPLVDMDVADYTIKKRKHDIDEQRNTRANNLRSMGKMQIDLMSLHKNHTRSVVLSSGTSIQKPTIADSSTILLLLRFLLKNLLSIVKS</sequence>
<comment type="caution">
    <text evidence="1">The sequence shown here is derived from an EMBL/GenBank/DDBJ whole genome shotgun (WGS) entry which is preliminary data.</text>
</comment>
<reference evidence="1 2" key="1">
    <citation type="submission" date="2024-03" db="EMBL/GenBank/DDBJ databases">
        <title>The Acrasis kona genome and developmental transcriptomes reveal deep origins of eukaryotic multicellular pathways.</title>
        <authorList>
            <person name="Sheikh S."/>
            <person name="Fu C.-J."/>
            <person name="Brown M.W."/>
            <person name="Baldauf S.L."/>
        </authorList>
    </citation>
    <scope>NUCLEOTIDE SEQUENCE [LARGE SCALE GENOMIC DNA]</scope>
    <source>
        <strain evidence="1 2">ATCC MYA-3509</strain>
    </source>
</reference>
<organism evidence="1 2">
    <name type="scientific">Acrasis kona</name>
    <dbReference type="NCBI Taxonomy" id="1008807"/>
    <lineage>
        <taxon>Eukaryota</taxon>
        <taxon>Discoba</taxon>
        <taxon>Heterolobosea</taxon>
        <taxon>Tetramitia</taxon>
        <taxon>Eutetramitia</taxon>
        <taxon>Acrasidae</taxon>
        <taxon>Acrasis</taxon>
    </lineage>
</organism>
<accession>A0AAW2ZB16</accession>
<gene>
    <name evidence="1" type="ORF">AKO1_001474</name>
</gene>
<protein>
    <submittedName>
        <fullName evidence="1">Uncharacterized protein</fullName>
    </submittedName>
</protein>
<dbReference type="EMBL" id="JAOPGA020001241">
    <property type="protein sequence ID" value="KAL0486549.1"/>
    <property type="molecule type" value="Genomic_DNA"/>
</dbReference>
<proteinExistence type="predicted"/>
<dbReference type="Proteomes" id="UP001431209">
    <property type="component" value="Unassembled WGS sequence"/>
</dbReference>
<name>A0AAW2ZB16_9EUKA</name>
<dbReference type="AlphaFoldDB" id="A0AAW2ZB16"/>
<keyword evidence="2" id="KW-1185">Reference proteome</keyword>